<keyword evidence="3" id="KW-0132">Cell division</keyword>
<dbReference type="Pfam" id="PF03799">
    <property type="entry name" value="FtsQ_DivIB_C"/>
    <property type="match status" value="1"/>
</dbReference>
<dbReference type="InterPro" id="IPR013685">
    <property type="entry name" value="POTRA_FtsQ_type"/>
</dbReference>
<dbReference type="PANTHER" id="PTHR37820:SF1">
    <property type="entry name" value="CELL DIVISION PROTEIN FTSQ"/>
    <property type="match status" value="1"/>
</dbReference>
<dbReference type="GO" id="GO:0005886">
    <property type="term" value="C:plasma membrane"/>
    <property type="evidence" value="ECO:0007669"/>
    <property type="project" value="TreeGrafter"/>
</dbReference>
<accession>A0A4P7IAJ1</accession>
<gene>
    <name evidence="10" type="ORF">EXE58_00080</name>
    <name evidence="11" type="ORF">EXE58_19270</name>
</gene>
<dbReference type="Proteomes" id="UP000294853">
    <property type="component" value="Chromosome"/>
</dbReference>
<dbReference type="InterPro" id="IPR050487">
    <property type="entry name" value="FtsQ_DivIB"/>
</dbReference>
<organism evidence="10 12">
    <name type="scientific">Nocardioides seonyuensis</name>
    <dbReference type="NCBI Taxonomy" id="2518371"/>
    <lineage>
        <taxon>Bacteria</taxon>
        <taxon>Bacillati</taxon>
        <taxon>Actinomycetota</taxon>
        <taxon>Actinomycetes</taxon>
        <taxon>Propionibacteriales</taxon>
        <taxon>Nocardioidaceae</taxon>
        <taxon>Nocardioides</taxon>
    </lineage>
</organism>
<keyword evidence="12" id="KW-1185">Reference proteome</keyword>
<dbReference type="PROSITE" id="PS51779">
    <property type="entry name" value="POTRA"/>
    <property type="match status" value="1"/>
</dbReference>
<dbReference type="RefSeq" id="WP_135266003.1">
    <property type="nucleotide sequence ID" value="NZ_CP038436.1"/>
</dbReference>
<evidence type="ECO:0000256" key="1">
    <source>
        <dbReference type="ARBA" id="ARBA00004370"/>
    </source>
</evidence>
<evidence type="ECO:0000259" key="9">
    <source>
        <dbReference type="PROSITE" id="PS51779"/>
    </source>
</evidence>
<feature type="domain" description="POTRA" evidence="9">
    <location>
        <begin position="59"/>
        <end position="127"/>
    </location>
</feature>
<evidence type="ECO:0000256" key="5">
    <source>
        <dbReference type="ARBA" id="ARBA00022989"/>
    </source>
</evidence>
<feature type="transmembrane region" description="Helical" evidence="8">
    <location>
        <begin position="33"/>
        <end position="54"/>
    </location>
</feature>
<evidence type="ECO:0000256" key="8">
    <source>
        <dbReference type="SAM" id="Phobius"/>
    </source>
</evidence>
<proteinExistence type="predicted"/>
<sequence>MTATEDRATDDRATERTRRRFARRQWARRWVSLRYAVALVLVLVLAGTAVWLLLFSSVLSVTKVEVSGVDYLSEQDVRRVADVTVGEQLALVDLDRSRRRVGSMAEVKDVEVTRAWPDTVQVAVTERTAIAVVELGGRIRGLDPDGVVFRDYPKVPPGMPRVRALSSTGTDALKEAATVVSALPAELAPKVDHVQVETVDQITLVLRDGREVLWGSAEESQQKAQVVAVLLGEKGRIFDVSVPGSPTAR</sequence>
<comment type="subcellular location">
    <subcellularLocation>
        <location evidence="1">Membrane</location>
    </subcellularLocation>
</comment>
<evidence type="ECO:0000313" key="12">
    <source>
        <dbReference type="Proteomes" id="UP000294853"/>
    </source>
</evidence>
<dbReference type="OrthoDB" id="9790760at2"/>
<name>A0A4P7IAJ1_9ACTN</name>
<keyword evidence="7" id="KW-0131">Cell cycle</keyword>
<keyword evidence="6 8" id="KW-0472">Membrane</keyword>
<reference evidence="10 12" key="1">
    <citation type="submission" date="2019-03" db="EMBL/GenBank/DDBJ databases">
        <title>Three New Species of Nocardioides, Nocardioides euryhalodurans sp. nov., Nocardioides seonyuensis sp. nov. and Nocardioides eburneoflavus sp. nov. Iolated from Soil.</title>
        <authorList>
            <person name="Roh S.G."/>
            <person name="Lee C."/>
            <person name="Kim M.-K."/>
            <person name="Kim S.B."/>
        </authorList>
    </citation>
    <scope>NUCLEOTIDE SEQUENCE [LARGE SCALE GENOMIC DNA]</scope>
    <source>
        <strain evidence="10 12">MMS17-SY207-3</strain>
    </source>
</reference>
<keyword evidence="5 8" id="KW-1133">Transmembrane helix</keyword>
<dbReference type="AlphaFoldDB" id="A0A4P7IAJ1"/>
<evidence type="ECO:0000256" key="4">
    <source>
        <dbReference type="ARBA" id="ARBA00022692"/>
    </source>
</evidence>
<keyword evidence="2" id="KW-1003">Cell membrane</keyword>
<dbReference type="InterPro" id="IPR034746">
    <property type="entry name" value="POTRA"/>
</dbReference>
<evidence type="ECO:0000313" key="11">
    <source>
        <dbReference type="EMBL" id="QBX57352.1"/>
    </source>
</evidence>
<evidence type="ECO:0000256" key="3">
    <source>
        <dbReference type="ARBA" id="ARBA00022618"/>
    </source>
</evidence>
<protein>
    <submittedName>
        <fullName evidence="10">FtsQ-type POTRA domain-containing protein</fullName>
    </submittedName>
</protein>
<dbReference type="Pfam" id="PF08478">
    <property type="entry name" value="POTRA_1"/>
    <property type="match status" value="1"/>
</dbReference>
<dbReference type="EMBL" id="CP038436">
    <property type="protein sequence ID" value="QBX57352.1"/>
    <property type="molecule type" value="Genomic_DNA"/>
</dbReference>
<dbReference type="EMBL" id="CP038436">
    <property type="protein sequence ID" value="QBX54028.1"/>
    <property type="molecule type" value="Genomic_DNA"/>
</dbReference>
<evidence type="ECO:0000313" key="10">
    <source>
        <dbReference type="EMBL" id="QBX54028.1"/>
    </source>
</evidence>
<dbReference type="KEGG" id="nsn:EXE58_19270"/>
<dbReference type="KEGG" id="nsn:EXE58_00080"/>
<dbReference type="PANTHER" id="PTHR37820">
    <property type="entry name" value="CELL DIVISION PROTEIN DIVIB"/>
    <property type="match status" value="1"/>
</dbReference>
<dbReference type="InterPro" id="IPR005548">
    <property type="entry name" value="Cell_div_FtsQ/DivIB_C"/>
</dbReference>
<dbReference type="GO" id="GO:0051301">
    <property type="term" value="P:cell division"/>
    <property type="evidence" value="ECO:0007669"/>
    <property type="project" value="UniProtKB-KW"/>
</dbReference>
<evidence type="ECO:0000256" key="2">
    <source>
        <dbReference type="ARBA" id="ARBA00022475"/>
    </source>
</evidence>
<evidence type="ECO:0000256" key="7">
    <source>
        <dbReference type="ARBA" id="ARBA00023306"/>
    </source>
</evidence>
<evidence type="ECO:0000256" key="6">
    <source>
        <dbReference type="ARBA" id="ARBA00023136"/>
    </source>
</evidence>
<keyword evidence="4 8" id="KW-0812">Transmembrane</keyword>
<dbReference type="Gene3D" id="3.10.20.310">
    <property type="entry name" value="membrane protein fhac"/>
    <property type="match status" value="1"/>
</dbReference>